<dbReference type="AlphaFoldDB" id="A0A523UTF2"/>
<dbReference type="SUPFAM" id="SSF82861">
    <property type="entry name" value="Mechanosensitive channel protein MscS (YggB), transmembrane region"/>
    <property type="match status" value="1"/>
</dbReference>
<evidence type="ECO:0000256" key="6">
    <source>
        <dbReference type="ARBA" id="ARBA00023136"/>
    </source>
</evidence>
<dbReference type="InterPro" id="IPR023408">
    <property type="entry name" value="MscS_beta-dom_sf"/>
</dbReference>
<dbReference type="GO" id="GO:0008381">
    <property type="term" value="F:mechanosensitive monoatomic ion channel activity"/>
    <property type="evidence" value="ECO:0007669"/>
    <property type="project" value="InterPro"/>
</dbReference>
<evidence type="ECO:0000259" key="9">
    <source>
        <dbReference type="Pfam" id="PF21088"/>
    </source>
</evidence>
<dbReference type="InterPro" id="IPR049142">
    <property type="entry name" value="MS_channel_1st"/>
</dbReference>
<keyword evidence="5 7" id="KW-1133">Transmembrane helix</keyword>
<keyword evidence="3" id="KW-1003">Cell membrane</keyword>
<name>A0A523UTF2_UNCT6</name>
<dbReference type="Pfam" id="PF21088">
    <property type="entry name" value="MS_channel_1st"/>
    <property type="match status" value="1"/>
</dbReference>
<evidence type="ECO:0000256" key="1">
    <source>
        <dbReference type="ARBA" id="ARBA00004651"/>
    </source>
</evidence>
<dbReference type="InterPro" id="IPR011014">
    <property type="entry name" value="MscS_channel_TM-2"/>
</dbReference>
<dbReference type="Pfam" id="PF00924">
    <property type="entry name" value="MS_channel_2nd"/>
    <property type="match status" value="1"/>
</dbReference>
<evidence type="ECO:0000256" key="5">
    <source>
        <dbReference type="ARBA" id="ARBA00022989"/>
    </source>
</evidence>
<accession>A0A523UTF2</accession>
<dbReference type="EMBL" id="SOJN01000078">
    <property type="protein sequence ID" value="TET45659.1"/>
    <property type="molecule type" value="Genomic_DNA"/>
</dbReference>
<evidence type="ECO:0000313" key="10">
    <source>
        <dbReference type="EMBL" id="TET45659.1"/>
    </source>
</evidence>
<gene>
    <name evidence="10" type="ORF">E3J62_06815</name>
</gene>
<evidence type="ECO:0000259" key="8">
    <source>
        <dbReference type="Pfam" id="PF00924"/>
    </source>
</evidence>
<organism evidence="10 11">
    <name type="scientific">candidate division TA06 bacterium</name>
    <dbReference type="NCBI Taxonomy" id="2250710"/>
    <lineage>
        <taxon>Bacteria</taxon>
        <taxon>Bacteria division TA06</taxon>
    </lineage>
</organism>
<evidence type="ECO:0000256" key="7">
    <source>
        <dbReference type="SAM" id="Phobius"/>
    </source>
</evidence>
<keyword evidence="4 7" id="KW-0812">Transmembrane</keyword>
<evidence type="ECO:0000256" key="2">
    <source>
        <dbReference type="ARBA" id="ARBA00008017"/>
    </source>
</evidence>
<dbReference type="InterPro" id="IPR045275">
    <property type="entry name" value="MscS_archaea/bacteria_type"/>
</dbReference>
<dbReference type="Gene3D" id="1.10.287.1260">
    <property type="match status" value="1"/>
</dbReference>
<evidence type="ECO:0000256" key="3">
    <source>
        <dbReference type="ARBA" id="ARBA00022475"/>
    </source>
</evidence>
<keyword evidence="6 7" id="KW-0472">Membrane</keyword>
<dbReference type="InterPro" id="IPR010920">
    <property type="entry name" value="LSM_dom_sf"/>
</dbReference>
<sequence>MLGFKGSALPGIPSFVTGLVIIAVVFVAAYILRRILRRTVRILNIDQRIHSLLINVPFYLVIAMGFLSGLYAMGINVGPILATLGLGGFALGMAFKDVLSNLISGVLILIYRPFDTGDFVSVAGFEGVVKEINLRYTVLDKDEELILIPNSKIYTTPLKLAKAEKKERD</sequence>
<protein>
    <submittedName>
        <fullName evidence="10">Mechanosensitive ion channel</fullName>
    </submittedName>
</protein>
<dbReference type="GO" id="GO:0005886">
    <property type="term" value="C:plasma membrane"/>
    <property type="evidence" value="ECO:0007669"/>
    <property type="project" value="UniProtKB-SubCell"/>
</dbReference>
<feature type="transmembrane region" description="Helical" evidence="7">
    <location>
        <begin position="12"/>
        <end position="32"/>
    </location>
</feature>
<comment type="caution">
    <text evidence="10">The sequence shown here is derived from an EMBL/GenBank/DDBJ whole genome shotgun (WGS) entry which is preliminary data.</text>
</comment>
<reference evidence="10 11" key="1">
    <citation type="submission" date="2019-03" db="EMBL/GenBank/DDBJ databases">
        <title>Metabolic potential of uncultured bacteria and archaea associated with petroleum seepage in deep-sea sediments.</title>
        <authorList>
            <person name="Dong X."/>
            <person name="Hubert C."/>
        </authorList>
    </citation>
    <scope>NUCLEOTIDE SEQUENCE [LARGE SCALE GENOMIC DNA]</scope>
    <source>
        <strain evidence="10">E44_bin18</strain>
    </source>
</reference>
<feature type="domain" description="Mechanosensitive ion channel transmembrane helices 2/3" evidence="9">
    <location>
        <begin position="59"/>
        <end position="96"/>
    </location>
</feature>
<comment type="similarity">
    <text evidence="2">Belongs to the MscS (TC 1.A.23) family.</text>
</comment>
<evidence type="ECO:0000256" key="4">
    <source>
        <dbReference type="ARBA" id="ARBA00022692"/>
    </source>
</evidence>
<dbReference type="PANTHER" id="PTHR30221">
    <property type="entry name" value="SMALL-CONDUCTANCE MECHANOSENSITIVE CHANNEL"/>
    <property type="match status" value="1"/>
</dbReference>
<proteinExistence type="inferred from homology"/>
<dbReference type="SUPFAM" id="SSF50182">
    <property type="entry name" value="Sm-like ribonucleoproteins"/>
    <property type="match status" value="1"/>
</dbReference>
<dbReference type="PANTHER" id="PTHR30221:SF1">
    <property type="entry name" value="SMALL-CONDUCTANCE MECHANOSENSITIVE CHANNEL"/>
    <property type="match status" value="1"/>
</dbReference>
<dbReference type="Proteomes" id="UP000315525">
    <property type="component" value="Unassembled WGS sequence"/>
</dbReference>
<comment type="subcellular location">
    <subcellularLocation>
        <location evidence="1">Cell membrane</location>
        <topology evidence="1">Multi-pass membrane protein</topology>
    </subcellularLocation>
</comment>
<feature type="transmembrane region" description="Helical" evidence="7">
    <location>
        <begin position="52"/>
        <end position="71"/>
    </location>
</feature>
<evidence type="ECO:0000313" key="11">
    <source>
        <dbReference type="Proteomes" id="UP000315525"/>
    </source>
</evidence>
<dbReference type="InterPro" id="IPR006685">
    <property type="entry name" value="MscS_channel_2nd"/>
</dbReference>
<dbReference type="Gene3D" id="2.30.30.60">
    <property type="match status" value="1"/>
</dbReference>
<feature type="domain" description="Mechanosensitive ion channel MscS" evidence="8">
    <location>
        <begin position="97"/>
        <end position="157"/>
    </location>
</feature>